<evidence type="ECO:0000313" key="1">
    <source>
        <dbReference type="EMBL" id="PVI03267.1"/>
    </source>
</evidence>
<accession>A0A2V1DYI6</accession>
<name>A0A2V1DYI6_9PLEO</name>
<evidence type="ECO:0000313" key="2">
    <source>
        <dbReference type="Proteomes" id="UP000244855"/>
    </source>
</evidence>
<sequence>MLLNWMVYTTGLPQGPLQEQYSQGRPAIAAAHAEPHIQYLPKYGHLLCAPCRTALPLPRLHTHLLLRHHIREPRRSAIVARYEGLPVSQSDDDIRPLPDGSPLLEFLAPPAQGFACQCSFKTISCDGYRKHLKKVHNESWTSAKRKVAECFLQKWAPPKSSFPYQYWRVDATSIGPAGQAEKCGDLQQQNGRDVTGTPEVTGDPELDAVLKMEAEEEARLACIGQKEMTIAEELEHDENTDWLRGCGWPRWFAYKPLHLIALTARIPSPRSEDYCLGSWNCVEWREFVRYS</sequence>
<protein>
    <submittedName>
        <fullName evidence="1">Uncharacterized protein</fullName>
    </submittedName>
</protein>
<dbReference type="EMBL" id="KZ805333">
    <property type="protein sequence ID" value="PVI03267.1"/>
    <property type="molecule type" value="Genomic_DNA"/>
</dbReference>
<keyword evidence="2" id="KW-1185">Reference proteome</keyword>
<proteinExistence type="predicted"/>
<organism evidence="1 2">
    <name type="scientific">Periconia macrospinosa</name>
    <dbReference type="NCBI Taxonomy" id="97972"/>
    <lineage>
        <taxon>Eukaryota</taxon>
        <taxon>Fungi</taxon>
        <taxon>Dikarya</taxon>
        <taxon>Ascomycota</taxon>
        <taxon>Pezizomycotina</taxon>
        <taxon>Dothideomycetes</taxon>
        <taxon>Pleosporomycetidae</taxon>
        <taxon>Pleosporales</taxon>
        <taxon>Massarineae</taxon>
        <taxon>Periconiaceae</taxon>
        <taxon>Periconia</taxon>
    </lineage>
</organism>
<dbReference type="Proteomes" id="UP000244855">
    <property type="component" value="Unassembled WGS sequence"/>
</dbReference>
<gene>
    <name evidence="1" type="ORF">DM02DRAFT_625972</name>
</gene>
<dbReference type="InterPro" id="IPR022698">
    <property type="entry name" value="OrsD"/>
</dbReference>
<dbReference type="Pfam" id="PF12013">
    <property type="entry name" value="OrsD"/>
    <property type="match status" value="1"/>
</dbReference>
<dbReference type="OrthoDB" id="3782416at2759"/>
<dbReference type="AlphaFoldDB" id="A0A2V1DYI6"/>
<reference evidence="1 2" key="1">
    <citation type="journal article" date="2018" name="Sci. Rep.">
        <title>Comparative genomics provides insights into the lifestyle and reveals functional heterogeneity of dark septate endophytic fungi.</title>
        <authorList>
            <person name="Knapp D.G."/>
            <person name="Nemeth J.B."/>
            <person name="Barry K."/>
            <person name="Hainaut M."/>
            <person name="Henrissat B."/>
            <person name="Johnson J."/>
            <person name="Kuo A."/>
            <person name="Lim J.H.P."/>
            <person name="Lipzen A."/>
            <person name="Nolan M."/>
            <person name="Ohm R.A."/>
            <person name="Tamas L."/>
            <person name="Grigoriev I.V."/>
            <person name="Spatafora J.W."/>
            <person name="Nagy L.G."/>
            <person name="Kovacs G.M."/>
        </authorList>
    </citation>
    <scope>NUCLEOTIDE SEQUENCE [LARGE SCALE GENOMIC DNA]</scope>
    <source>
        <strain evidence="1 2">DSE2036</strain>
    </source>
</reference>